<protein>
    <submittedName>
        <fullName evidence="4">DRIM domain-containing protein</fullName>
    </submittedName>
</protein>
<dbReference type="GO" id="GO:0030686">
    <property type="term" value="C:90S preribosome"/>
    <property type="evidence" value="ECO:0007669"/>
    <property type="project" value="TreeGrafter"/>
</dbReference>
<dbReference type="Gene3D" id="1.25.10.10">
    <property type="entry name" value="Leucine-rich Repeat Variant"/>
    <property type="match status" value="1"/>
</dbReference>
<sequence>MKKENTFKYVSFNEQIAKISVDITKWRIALPSDAGDQETFFHEAVSEFNEKDYGDHYKAFLNSVASKDLRTYAQLLHNQKEVVGALLAQLLVEDGSSYETLLELSLALARDLRDDFYQHLWEFFDAIIIIFERNSQSVDILQTGFRVLTTLFKIFWRKIVTELRRTFLRFIPLFSCKTEYIRRFSAESFAFFLRKSNSISKLITFMVSKAAEDDGGELQSGISFLIFNAMKGVSKQFVSRARELFDDILDTLLHLEEEAMRQVGMEILLGAMNLSVMYTTREHSSPLTSVLLNRLVRYSCNNDSSANKVASLINVWISERRGQVFNQSGELYQCLEKIAESLDDKFSVESSYLDLVAKCIATYHSDSTKIATLPAIINSFVDQASRNLPVIEILRFFELLSGVDVFDVWVLPSMCQYTETCIEEEENVDSLLHFYARFVSTQRPLSVAKSEASKNALFTIPLLPNLRTIITRTICKSDMSNLRRLSHCAIVWPWICTTRDDERDIFDKLFTLLNKALKGRMSKELIRLASYCAYSLSIRMPTFLSLVNIDELTRVVSTAAQDLWRLRLARIVMPFVDNWTEKISCQQLMILLREAFCSPNRECRIIAIELLDLYISTNQPELSENVFTILLQAENTPLTIQEYRSRVVFLRRLTPDSLSALLPSDVDNNDVCQVVLSVVLSQYYENLSVYWPLITEVVCNFAEGMKIDLFWPTVESAITVCQQKLYGRTQEGGQYLDGPESPDTFWCDNVAARVDHSSCRIQLFKMLSKIVFVCKAKTRYLSPLFLEVYRNEYCKIKTGSAVQNLSPGRNGKDDEDDADQSRSKISKAHSQKAFLALLELFGNFTRPRKVHSEQLIHEMYMELLLSGVEEIQKAAIKCLFTYQEKFLLDYRENIENLTSPQKFMDELVRFSIDDQNVAVAESDRENLMPYLMRIIFGLLHLQNASKINTRRAAIYRFLSGCRENEVQMFIDLTFEHFYDFHGKVYLQPVENSDMELAFELDEKRQLSEMMHLIGSKFTVSTCYRLKWIKSALTNVLQILRNMAPVLTGPQRTQIFNITLACGHYTRLISEKKVDIDPSFYGQIRELRQTVSNTFCQLFRTLQDSVDQLSIDAFFEHFVEPICISRNSRPFTDFADGIPEGILRIFLSFTFVPRLFPLLSRKLLSEQWEETNGNAVTPMELMCAFLKCKSTSDRSALEVVEGIKNLLTTGVERLERLSYNYYYQIKSTFDPCNAKGLSYGSQLVIAHVQPILEFLCTTLSSEKCLGITVYLDILKRVSEHITDPSVCEVFCRTLLKLVKSGASDRRPDDMKNLLDAVAELIINVKSPLDFTSDIFSLIPSIFSKEVRQSLFSLLNRFSLNKNIDDTEMVKQISVLVNLEAWDARKVDEPDFERRHAAFGTLSSFCSTLNDQHYNIQPHCLAAYVVVACHYLKKGSDLSLKAAAVSCLCQLSRYVGLPENKSLNLLSNVFIPECLKGLRHSNESVRLEFLTFLSTLVRFCGYHSQLQQLECLLNDDPDLDFFAGVGHIQTHRRQRAFAALCRLISTGEVNITVTVLFRFIVPLLQPYLLNFTSKTATLSDQALSLFAEVLKKATWAKYYHALNEYIKQLMTEHEKDKPIVRVIVKIIDSFHFDVKDVNLPDDFAAVSSGDTKNAADEDQNSDDEDVDNVNERKVAIIKKLTTAVLPKLKKCIDGQEQMNLAHKKAEKYYNEDDDILRAPIALATVKLLKKLPTKILEQNLHGVVLKLCSLILSRSYNVREVARKTMITVLQVLGAEYLPFVIREMKQIMRKGYQVHVMIYTVHVLIDAMKDDLKSGDLDSCLLDIIEICKTDQFSDVTEEKTVAGIINHVAEAKADKSSETYFFIGRFIGKRSLNVVVEPLMAIIEQRPQSKTVKTVSRLLESYSSGLCLNEGIDVPTLLVFVYQMMIRYTTAVDKTNEKSEEVKDKSLRPQSCLILPKAPTRVGVIVKTSVKSKSFIFIEFALVLFNAILRKTKSGFAADQLIGHLDPFVPLVVNCLSLKYDRVVSGALRSVVNLLEYPLPQLKSSITKIVETLFVLLAAYAGMGRAGDKISILELTQNLFKAFTRIIKDSPADVLSPKRIQILLNYVETDIADPNKQATAFSLLKAILAKKIVDDKLPVLIQHLAEVSVISHSPNIRAQCRQIVIFCVFSSNGKGYEEIH</sequence>
<dbReference type="InterPro" id="IPR052575">
    <property type="entry name" value="SSU_processome_comp_20"/>
</dbReference>
<dbReference type="InterPro" id="IPR011989">
    <property type="entry name" value="ARM-like"/>
</dbReference>
<dbReference type="PANTHER" id="PTHR17695:SF11">
    <property type="entry name" value="SMALL SUBUNIT PROCESSOME COMPONENT 20 HOMOLOG"/>
    <property type="match status" value="1"/>
</dbReference>
<dbReference type="GO" id="GO:0032040">
    <property type="term" value="C:small-subunit processome"/>
    <property type="evidence" value="ECO:0007669"/>
    <property type="project" value="TreeGrafter"/>
</dbReference>
<organism evidence="3 4">
    <name type="scientific">Steinernema glaseri</name>
    <dbReference type="NCBI Taxonomy" id="37863"/>
    <lineage>
        <taxon>Eukaryota</taxon>
        <taxon>Metazoa</taxon>
        <taxon>Ecdysozoa</taxon>
        <taxon>Nematoda</taxon>
        <taxon>Chromadorea</taxon>
        <taxon>Rhabditida</taxon>
        <taxon>Tylenchina</taxon>
        <taxon>Panagrolaimomorpha</taxon>
        <taxon>Strongyloidoidea</taxon>
        <taxon>Steinernematidae</taxon>
        <taxon>Steinernema</taxon>
    </lineage>
</organism>
<dbReference type="InterPro" id="IPR011430">
    <property type="entry name" value="UTP20_N"/>
</dbReference>
<feature type="domain" description="U3 small nucleolar RNA-associated protein 20" evidence="2">
    <location>
        <begin position="1708"/>
        <end position="1925"/>
    </location>
</feature>
<dbReference type="Proteomes" id="UP000095287">
    <property type="component" value="Unplaced"/>
</dbReference>
<accession>A0A1I7YZH6</accession>
<evidence type="ECO:0000313" key="4">
    <source>
        <dbReference type="WBParaSite" id="L893_g21399.t1"/>
    </source>
</evidence>
<dbReference type="PANTHER" id="PTHR17695">
    <property type="entry name" value="SMALL SUBUNIT PROCESSOME COMPONENT 20 HOMOLOG"/>
    <property type="match status" value="1"/>
</dbReference>
<keyword evidence="3" id="KW-1185">Reference proteome</keyword>
<evidence type="ECO:0000259" key="1">
    <source>
        <dbReference type="Pfam" id="PF07539"/>
    </source>
</evidence>
<proteinExistence type="predicted"/>
<dbReference type="Pfam" id="PF07539">
    <property type="entry name" value="UTP20_N"/>
    <property type="match status" value="1"/>
</dbReference>
<feature type="domain" description="U3 small nucleolar RNA-associated protein 20 N-terminal" evidence="1">
    <location>
        <begin position="830"/>
        <end position="1480"/>
    </location>
</feature>
<name>A0A1I7YZH6_9BILA</name>
<evidence type="ECO:0000313" key="3">
    <source>
        <dbReference type="Proteomes" id="UP000095287"/>
    </source>
</evidence>
<dbReference type="InterPro" id="IPR016024">
    <property type="entry name" value="ARM-type_fold"/>
</dbReference>
<reference evidence="4" key="1">
    <citation type="submission" date="2016-11" db="UniProtKB">
        <authorList>
            <consortium name="WormBaseParasite"/>
        </authorList>
    </citation>
    <scope>IDENTIFICATION</scope>
</reference>
<dbReference type="Pfam" id="PF20416">
    <property type="entry name" value="UTP20"/>
    <property type="match status" value="1"/>
</dbReference>
<dbReference type="WBParaSite" id="L893_g21399.t1">
    <property type="protein sequence ID" value="L893_g21399.t1"/>
    <property type="gene ID" value="L893_g21399"/>
</dbReference>
<dbReference type="SUPFAM" id="SSF48371">
    <property type="entry name" value="ARM repeat"/>
    <property type="match status" value="2"/>
</dbReference>
<evidence type="ECO:0000259" key="2">
    <source>
        <dbReference type="Pfam" id="PF20416"/>
    </source>
</evidence>
<dbReference type="InterPro" id="IPR046523">
    <property type="entry name" value="UTP20_dom"/>
</dbReference>